<sequence>MRVILVISIAMLLSGCMVTKTIENDSPTLVRSSSSQRVGILIPDSVNAKYCPDAPADTAKTIDGTVAAELTDKLGNNGKIDASLKTAIVDLAKRNTTTNVLVYSLNSLCFLSMNGVLNASEVAARFDAVLNVVENIAKTDKENAEKEKIKAEEQLLLRRYNLMGNIIER</sequence>
<dbReference type="Proteomes" id="UP001463408">
    <property type="component" value="Unassembled WGS sequence"/>
</dbReference>
<dbReference type="EMBL" id="JBEHEF010000027">
    <property type="protein sequence ID" value="MEQ9939638.1"/>
    <property type="molecule type" value="Genomic_DNA"/>
</dbReference>
<protein>
    <recommendedName>
        <fullName evidence="3">Lipoprotein</fullName>
    </recommendedName>
</protein>
<comment type="caution">
    <text evidence="1">The sequence shown here is derived from an EMBL/GenBank/DDBJ whole genome shotgun (WGS) entry which is preliminary data.</text>
</comment>
<gene>
    <name evidence="1" type="ORF">ABRQ07_18855</name>
</gene>
<keyword evidence="2" id="KW-1185">Reference proteome</keyword>
<reference evidence="1 2" key="1">
    <citation type="submission" date="2024-06" db="EMBL/GenBank/DDBJ databases">
        <title>Pangenomics to understand the prophage dynamics in the radiating lineages of P. brasiliense.</title>
        <authorList>
            <person name="Pardeshi L.A."/>
            <person name="Van Duivenbode I."/>
            <person name="Jonkheer E.M."/>
            <person name="Pel M.J.C."/>
            <person name="Kupczok A."/>
            <person name="De Ridder D."/>
            <person name="Smit S."/>
            <person name="Van Der Lee T.J."/>
        </authorList>
    </citation>
    <scope>NUCLEOTIDE SEQUENCE [LARGE SCALE GENOMIC DNA]</scope>
    <source>
        <strain evidence="1 2">PD 8607</strain>
    </source>
</reference>
<evidence type="ECO:0000313" key="1">
    <source>
        <dbReference type="EMBL" id="MEQ9939638.1"/>
    </source>
</evidence>
<evidence type="ECO:0000313" key="2">
    <source>
        <dbReference type="Proteomes" id="UP001463408"/>
    </source>
</evidence>
<organism evidence="1 2">
    <name type="scientific">Pectobacterium polonicum</name>
    <dbReference type="NCBI Taxonomy" id="2485124"/>
    <lineage>
        <taxon>Bacteria</taxon>
        <taxon>Pseudomonadati</taxon>
        <taxon>Pseudomonadota</taxon>
        <taxon>Gammaproteobacteria</taxon>
        <taxon>Enterobacterales</taxon>
        <taxon>Pectobacteriaceae</taxon>
        <taxon>Pectobacterium</taxon>
    </lineage>
</organism>
<dbReference type="RefSeq" id="WP_273856264.1">
    <property type="nucleotide sequence ID" value="NZ_JAQRNC010000006.1"/>
</dbReference>
<name>A0ABV1PER1_9GAMM</name>
<proteinExistence type="predicted"/>
<accession>A0ABV1PER1</accession>
<dbReference type="PROSITE" id="PS51257">
    <property type="entry name" value="PROKAR_LIPOPROTEIN"/>
    <property type="match status" value="1"/>
</dbReference>
<evidence type="ECO:0008006" key="3">
    <source>
        <dbReference type="Google" id="ProtNLM"/>
    </source>
</evidence>